<proteinExistence type="predicted"/>
<dbReference type="AlphaFoldDB" id="A0A5B1CAB3"/>
<feature type="region of interest" description="Disordered" evidence="1">
    <location>
        <begin position="1"/>
        <end position="23"/>
    </location>
</feature>
<reference evidence="2 3" key="1">
    <citation type="submission" date="2019-08" db="EMBL/GenBank/DDBJ databases">
        <title>Deep-cultivation of Planctomycetes and their phenomic and genomic characterization uncovers novel biology.</title>
        <authorList>
            <person name="Wiegand S."/>
            <person name="Jogler M."/>
            <person name="Boedeker C."/>
            <person name="Pinto D."/>
            <person name="Vollmers J."/>
            <person name="Rivas-Marin E."/>
            <person name="Kohn T."/>
            <person name="Peeters S.H."/>
            <person name="Heuer A."/>
            <person name="Rast P."/>
            <person name="Oberbeckmann S."/>
            <person name="Bunk B."/>
            <person name="Jeske O."/>
            <person name="Meyerdierks A."/>
            <person name="Storesund J.E."/>
            <person name="Kallscheuer N."/>
            <person name="Luecker S."/>
            <person name="Lage O.M."/>
            <person name="Pohl T."/>
            <person name="Merkel B.J."/>
            <person name="Hornburger P."/>
            <person name="Mueller R.-W."/>
            <person name="Bruemmer F."/>
            <person name="Labrenz M."/>
            <person name="Spormann A.M."/>
            <person name="Op Den Camp H."/>
            <person name="Overmann J."/>
            <person name="Amann R."/>
            <person name="Jetten M.S.M."/>
            <person name="Mascher T."/>
            <person name="Medema M.H."/>
            <person name="Devos D.P."/>
            <person name="Kaster A.-K."/>
            <person name="Ovreas L."/>
            <person name="Rohde M."/>
            <person name="Galperin M.Y."/>
            <person name="Jogler C."/>
        </authorList>
    </citation>
    <scope>NUCLEOTIDE SEQUENCE [LARGE SCALE GENOMIC DNA]</scope>
    <source>
        <strain evidence="2 3">LF1</strain>
    </source>
</reference>
<evidence type="ECO:0000313" key="2">
    <source>
        <dbReference type="EMBL" id="KAA1258067.1"/>
    </source>
</evidence>
<organism evidence="2 3">
    <name type="scientific">Rubripirellula obstinata</name>
    <dbReference type="NCBI Taxonomy" id="406547"/>
    <lineage>
        <taxon>Bacteria</taxon>
        <taxon>Pseudomonadati</taxon>
        <taxon>Planctomycetota</taxon>
        <taxon>Planctomycetia</taxon>
        <taxon>Pirellulales</taxon>
        <taxon>Pirellulaceae</taxon>
        <taxon>Rubripirellula</taxon>
    </lineage>
</organism>
<dbReference type="Proteomes" id="UP000322699">
    <property type="component" value="Unassembled WGS sequence"/>
</dbReference>
<keyword evidence="3" id="KW-1185">Reference proteome</keyword>
<sequence>MMRYDPNYNPQRRPSPTPRPDYAVKQNGRVLTLLDAKYRDLWQRSLPREMLYQLVVYAISQPHRPIASILYPTAERQAKESRINIQDPVRGTKLGQVCLRPVNLQRVEQMLSTNDHQGRADRYAEAHRLAFGER</sequence>
<evidence type="ECO:0008006" key="4">
    <source>
        <dbReference type="Google" id="ProtNLM"/>
    </source>
</evidence>
<gene>
    <name evidence="2" type="ORF">LF1_05820</name>
</gene>
<dbReference type="EMBL" id="VRLW01000001">
    <property type="protein sequence ID" value="KAA1258067.1"/>
    <property type="molecule type" value="Genomic_DNA"/>
</dbReference>
<comment type="caution">
    <text evidence="2">The sequence shown here is derived from an EMBL/GenBank/DDBJ whole genome shotgun (WGS) entry which is preliminary data.</text>
</comment>
<accession>A0A5B1CAB3</accession>
<evidence type="ECO:0000256" key="1">
    <source>
        <dbReference type="SAM" id="MobiDB-lite"/>
    </source>
</evidence>
<evidence type="ECO:0000313" key="3">
    <source>
        <dbReference type="Proteomes" id="UP000322699"/>
    </source>
</evidence>
<protein>
    <recommendedName>
        <fullName evidence="4">McrBC 5-methylcytosine restriction system component</fullName>
    </recommendedName>
</protein>
<name>A0A5B1CAB3_9BACT</name>